<reference evidence="2" key="1">
    <citation type="submission" date="2007-03" db="EMBL/GenBank/DDBJ databases">
        <title>Annotation of Culex pipiens quinquefasciatus.</title>
        <authorList>
            <consortium name="The Broad Institute Genome Sequencing Platform"/>
            <person name="Atkinson P.W."/>
            <person name="Hemingway J."/>
            <person name="Christensen B.M."/>
            <person name="Higgs S."/>
            <person name="Kodira C."/>
            <person name="Hannick L."/>
            <person name="Megy K."/>
            <person name="O'Leary S."/>
            <person name="Pearson M."/>
            <person name="Haas B.J."/>
            <person name="Mauceli E."/>
            <person name="Wortman J.R."/>
            <person name="Lee N.H."/>
            <person name="Guigo R."/>
            <person name="Stanke M."/>
            <person name="Alvarado L."/>
            <person name="Amedeo P."/>
            <person name="Antoine C.H."/>
            <person name="Arensburger P."/>
            <person name="Bidwell S.L."/>
            <person name="Crawford M."/>
            <person name="Camaro F."/>
            <person name="Devon K."/>
            <person name="Engels R."/>
            <person name="Hammond M."/>
            <person name="Howarth C."/>
            <person name="Koehrsen M."/>
            <person name="Lawson D."/>
            <person name="Montgomery P."/>
            <person name="Nene V."/>
            <person name="Nusbaum C."/>
            <person name="Puiu D."/>
            <person name="Romero-Severson J."/>
            <person name="Severson D.W."/>
            <person name="Shumway M."/>
            <person name="Sisk P."/>
            <person name="Stolte C."/>
            <person name="Zeng Q."/>
            <person name="Eisenstadt E."/>
            <person name="Fraser-Liggett C."/>
            <person name="Strausberg R."/>
            <person name="Galagan J."/>
            <person name="Birren B."/>
            <person name="Collins F.H."/>
        </authorList>
    </citation>
    <scope>NUCLEOTIDE SEQUENCE [LARGE SCALE GENOMIC DNA]</scope>
    <source>
        <strain evidence="2">JHB</strain>
    </source>
</reference>
<sequence>MASTSATQDTQAATQTQQSGLPWSQLESQPIQQIWGRLYAKSLKITSLGTKQALPVVSPTVSENYGIIRFNDHLCEEEFKAGRVEDNHLCIDKTHLPEKMLARISKVHFTIHKDISDLLNPVYIEVRDCFNI</sequence>
<dbReference type="OrthoDB" id="40902at2759"/>
<gene>
    <name evidence="3" type="primary">6050208</name>
    <name evidence="2" type="ORF">CpipJ_CPIJ016532</name>
</gene>
<dbReference type="KEGG" id="cqu:CpipJ_CPIJ016532"/>
<proteinExistence type="predicted"/>
<dbReference type="InParanoid" id="B0XB31"/>
<accession>B0XB31</accession>
<dbReference type="eggNOG" id="KOG0615">
    <property type="taxonomic scope" value="Eukaryota"/>
</dbReference>
<dbReference type="VEuPathDB" id="VectorBase:CPIJ016532"/>
<dbReference type="HOGENOM" id="CLU_1919118_0_0_1"/>
<dbReference type="VEuPathDB" id="VectorBase:CQUJHB015466"/>
<dbReference type="STRING" id="7176.B0XB31"/>
<organism>
    <name type="scientific">Culex quinquefasciatus</name>
    <name type="common">Southern house mosquito</name>
    <name type="synonym">Culex pungens</name>
    <dbReference type="NCBI Taxonomy" id="7176"/>
    <lineage>
        <taxon>Eukaryota</taxon>
        <taxon>Metazoa</taxon>
        <taxon>Ecdysozoa</taxon>
        <taxon>Arthropoda</taxon>
        <taxon>Hexapoda</taxon>
        <taxon>Insecta</taxon>
        <taxon>Pterygota</taxon>
        <taxon>Neoptera</taxon>
        <taxon>Endopterygota</taxon>
        <taxon>Diptera</taxon>
        <taxon>Nematocera</taxon>
        <taxon>Culicoidea</taxon>
        <taxon>Culicidae</taxon>
        <taxon>Culicinae</taxon>
        <taxon>Culicini</taxon>
        <taxon>Culex</taxon>
        <taxon>Culex</taxon>
    </lineage>
</organism>
<dbReference type="EMBL" id="DS232608">
    <property type="protein sequence ID" value="EDS44001.1"/>
    <property type="molecule type" value="Genomic_DNA"/>
</dbReference>
<dbReference type="Proteomes" id="UP000002320">
    <property type="component" value="Unassembled WGS sequence"/>
</dbReference>
<feature type="region of interest" description="Disordered" evidence="1">
    <location>
        <begin position="1"/>
        <end position="24"/>
    </location>
</feature>
<name>B0XB31_CULQU</name>
<feature type="compositionally biased region" description="Low complexity" evidence="1">
    <location>
        <begin position="1"/>
        <end position="19"/>
    </location>
</feature>
<evidence type="ECO:0000313" key="2">
    <source>
        <dbReference type="EMBL" id="EDS44001.1"/>
    </source>
</evidence>
<keyword evidence="4" id="KW-1185">Reference proteome</keyword>
<evidence type="ECO:0000256" key="1">
    <source>
        <dbReference type="SAM" id="MobiDB-lite"/>
    </source>
</evidence>
<dbReference type="EnsemblMetazoa" id="CPIJ016532-RA">
    <property type="protein sequence ID" value="CPIJ016532-PA"/>
    <property type="gene ID" value="CPIJ016532"/>
</dbReference>
<evidence type="ECO:0000313" key="4">
    <source>
        <dbReference type="Proteomes" id="UP000002320"/>
    </source>
</evidence>
<dbReference type="GO" id="GO:0016301">
    <property type="term" value="F:kinase activity"/>
    <property type="evidence" value="ECO:0007669"/>
    <property type="project" value="UniProtKB-KW"/>
</dbReference>
<protein>
    <submittedName>
        <fullName evidence="2 3">Serine/threonine-protein kinase chk2</fullName>
    </submittedName>
</protein>
<keyword evidence="2" id="KW-0418">Kinase</keyword>
<dbReference type="AlphaFoldDB" id="B0XB31"/>
<reference evidence="3" key="2">
    <citation type="submission" date="2021-02" db="UniProtKB">
        <authorList>
            <consortium name="EnsemblMetazoa"/>
        </authorList>
    </citation>
    <scope>IDENTIFICATION</scope>
    <source>
        <strain evidence="3">JHB</strain>
    </source>
</reference>
<keyword evidence="2" id="KW-0808">Transferase</keyword>
<evidence type="ECO:0000313" key="3">
    <source>
        <dbReference type="EnsemblMetazoa" id="CPIJ016532-PA"/>
    </source>
</evidence>